<dbReference type="SUPFAM" id="SSF81606">
    <property type="entry name" value="PP2C-like"/>
    <property type="match status" value="1"/>
</dbReference>
<dbReference type="InterPro" id="IPR052016">
    <property type="entry name" value="Bact_Sigma-Reg"/>
</dbReference>
<dbReference type="PANTHER" id="PTHR43156:SF2">
    <property type="entry name" value="STAGE II SPORULATION PROTEIN E"/>
    <property type="match status" value="1"/>
</dbReference>
<keyword evidence="2" id="KW-1133">Transmembrane helix</keyword>
<evidence type="ECO:0000259" key="3">
    <source>
        <dbReference type="SMART" id="SM00331"/>
    </source>
</evidence>
<dbReference type="Pfam" id="PF19732">
    <property type="entry name" value="SpoIIE_N"/>
    <property type="match status" value="1"/>
</dbReference>
<dbReference type="GO" id="GO:0016791">
    <property type="term" value="F:phosphatase activity"/>
    <property type="evidence" value="ECO:0007669"/>
    <property type="project" value="TreeGrafter"/>
</dbReference>
<dbReference type="EMBL" id="DYWT01000112">
    <property type="protein sequence ID" value="HJF31477.1"/>
    <property type="molecule type" value="Genomic_DNA"/>
</dbReference>
<reference evidence="4" key="1">
    <citation type="journal article" date="2021" name="PeerJ">
        <title>Extensive microbial diversity within the chicken gut microbiome revealed by metagenomics and culture.</title>
        <authorList>
            <person name="Gilroy R."/>
            <person name="Ravi A."/>
            <person name="Getino M."/>
            <person name="Pursley I."/>
            <person name="Horton D.L."/>
            <person name="Alikhan N.F."/>
            <person name="Baker D."/>
            <person name="Gharbi K."/>
            <person name="Hall N."/>
            <person name="Watson M."/>
            <person name="Adriaenssens E.M."/>
            <person name="Foster-Nyarko E."/>
            <person name="Jarju S."/>
            <person name="Secka A."/>
            <person name="Antonio M."/>
            <person name="Oren A."/>
            <person name="Chaudhuri R.R."/>
            <person name="La Ragione R."/>
            <person name="Hildebrand F."/>
            <person name="Pallen M.J."/>
        </authorList>
    </citation>
    <scope>NUCLEOTIDE SEQUENCE</scope>
    <source>
        <strain evidence="4">CHK171-7178</strain>
    </source>
</reference>
<feature type="domain" description="PPM-type phosphatase" evidence="3">
    <location>
        <begin position="570"/>
        <end position="781"/>
    </location>
</feature>
<keyword evidence="1" id="KW-0378">Hydrolase</keyword>
<organism evidence="4 5">
    <name type="scientific">Sporosarcina psychrophila</name>
    <name type="common">Bacillus psychrophilus</name>
    <dbReference type="NCBI Taxonomy" id="1476"/>
    <lineage>
        <taxon>Bacteria</taxon>
        <taxon>Bacillati</taxon>
        <taxon>Bacillota</taxon>
        <taxon>Bacilli</taxon>
        <taxon>Bacillales</taxon>
        <taxon>Caryophanaceae</taxon>
        <taxon>Sporosarcina</taxon>
    </lineage>
</organism>
<dbReference type="SMART" id="SM00331">
    <property type="entry name" value="PP2C_SIG"/>
    <property type="match status" value="1"/>
</dbReference>
<accession>A0A921FYZ5</accession>
<protein>
    <submittedName>
        <fullName evidence="4">SpoIIE family protein phosphatase</fullName>
    </submittedName>
</protein>
<proteinExistence type="predicted"/>
<evidence type="ECO:0000256" key="2">
    <source>
        <dbReference type="SAM" id="Phobius"/>
    </source>
</evidence>
<evidence type="ECO:0000313" key="5">
    <source>
        <dbReference type="Proteomes" id="UP000698173"/>
    </source>
</evidence>
<keyword evidence="2" id="KW-0812">Transmembrane</keyword>
<dbReference type="InterPro" id="IPR001932">
    <property type="entry name" value="PPM-type_phosphatase-like_dom"/>
</dbReference>
<dbReference type="InterPro" id="IPR036457">
    <property type="entry name" value="PPM-type-like_dom_sf"/>
</dbReference>
<reference evidence="4" key="2">
    <citation type="submission" date="2021-09" db="EMBL/GenBank/DDBJ databases">
        <authorList>
            <person name="Gilroy R."/>
        </authorList>
    </citation>
    <scope>NUCLEOTIDE SEQUENCE</scope>
    <source>
        <strain evidence="4">CHK171-7178</strain>
    </source>
</reference>
<evidence type="ECO:0000256" key="1">
    <source>
        <dbReference type="ARBA" id="ARBA00022801"/>
    </source>
</evidence>
<dbReference type="Pfam" id="PF07228">
    <property type="entry name" value="SpoIIE"/>
    <property type="match status" value="1"/>
</dbReference>
<feature type="transmembrane region" description="Helical" evidence="2">
    <location>
        <begin position="69"/>
        <end position="99"/>
    </location>
</feature>
<dbReference type="PANTHER" id="PTHR43156">
    <property type="entry name" value="STAGE II SPORULATION PROTEIN E-RELATED"/>
    <property type="match status" value="1"/>
</dbReference>
<keyword evidence="2" id="KW-0472">Membrane</keyword>
<comment type="caution">
    <text evidence="4">The sequence shown here is derived from an EMBL/GenBank/DDBJ whole genome shotgun (WGS) entry which is preliminary data.</text>
</comment>
<feature type="transmembrane region" description="Helical" evidence="2">
    <location>
        <begin position="111"/>
        <end position="130"/>
    </location>
</feature>
<sequence length="805" mass="90736">MKLMEHVVRPVSYPIGMYVEMIGKRKMHILVATLFLFGSFFLSQAVLFDAAVPFFLPVWALARARFRKHLIWVFIGGMFGSAFLGLGQAVIHLLMLALFNAVIKYPLMRKSIPLTVAGSIIVVQVLWQFIMHVGQPPVNVQLYIGFEAVLALFMTFFLFIAFPAADRIFFGKWTPERLGAACLVGAMATTGMSGVMLGPVSVSGTLIHLTILLAALVGGLPFSTTIAMIIAAIVGLAELSFTGMMAVFGMTGFFAGTLRRFGKVGIALGGVSVSLFFLMYDLTLPLDTSHFITIATATVIFLLIPSKRLEPIRRVFYPENTDTNEKRQKWLAERLDEQLSDFQQFSEFMSTLVGDRFTSRTSSDEPHEQVVPKICQSCFRYSKCWEGADNDMGGLLSEWEATYSMTKKAKRHRVEEKIKYKCIRFNGLVTELEEQAANRLLTGQLQHGRKMLALQLRDMSTHLDKIMNEVKEDLTVYKPAEEELAKRLQEKDIEYFQIDVLSGERGARRIICCIPEKRSDFETDTTVAERFILPILEEMYDEPFRVAKSAVLQDPFPHIQLTFGSAVRFSLDYGIVATAGGETFHAGDAYEVFPIHEGLTAVLLSDGMGQDLNAYRESRKVIRLMRECLDRKMDPETAMHTLHYMMSLNGLDDMYATLDLALIDLQDGRIWSWKAGSMSTYIKRGDDFLRLDSKSVPVGFLPSFSVEAKNEELKSGDIIMMVTDGIFNGDIPLEKQEKTLYSTLEKYGSFDCDKIADRIMQEMERKFGVIGDDRTVLIMKIDHVLPKWSSFTPYSQLISRENVVG</sequence>
<feature type="transmembrane region" description="Helical" evidence="2">
    <location>
        <begin position="260"/>
        <end position="280"/>
    </location>
</feature>
<dbReference type="Gene3D" id="3.60.40.10">
    <property type="entry name" value="PPM-type phosphatase domain"/>
    <property type="match status" value="1"/>
</dbReference>
<feature type="transmembrane region" description="Helical" evidence="2">
    <location>
        <begin position="206"/>
        <end position="239"/>
    </location>
</feature>
<dbReference type="Proteomes" id="UP000698173">
    <property type="component" value="Unassembled WGS sequence"/>
</dbReference>
<feature type="transmembrane region" description="Helical" evidence="2">
    <location>
        <begin position="177"/>
        <end position="200"/>
    </location>
</feature>
<dbReference type="AlphaFoldDB" id="A0A921FYZ5"/>
<feature type="transmembrane region" description="Helical" evidence="2">
    <location>
        <begin position="142"/>
        <end position="165"/>
    </location>
</feature>
<name>A0A921FYZ5_SPOPS</name>
<evidence type="ECO:0000313" key="4">
    <source>
        <dbReference type="EMBL" id="HJF31477.1"/>
    </source>
</evidence>
<gene>
    <name evidence="4" type="ORF">K8V56_06830</name>
</gene>
<dbReference type="InterPro" id="IPR045768">
    <property type="entry name" value="SpoIIE_N"/>
</dbReference>